<gene>
    <name evidence="1" type="ORF">S03H2_59640</name>
</gene>
<proteinExistence type="predicted"/>
<evidence type="ECO:0000313" key="1">
    <source>
        <dbReference type="EMBL" id="GAH83808.1"/>
    </source>
</evidence>
<comment type="caution">
    <text evidence="1">The sequence shown here is derived from an EMBL/GenBank/DDBJ whole genome shotgun (WGS) entry which is preliminary data.</text>
</comment>
<reference evidence="1" key="1">
    <citation type="journal article" date="2014" name="Front. Microbiol.">
        <title>High frequency of phylogenetically diverse reductive dehalogenase-homologous genes in deep subseafloor sedimentary metagenomes.</title>
        <authorList>
            <person name="Kawai M."/>
            <person name="Futagami T."/>
            <person name="Toyoda A."/>
            <person name="Takaki Y."/>
            <person name="Nishi S."/>
            <person name="Hori S."/>
            <person name="Arai W."/>
            <person name="Tsubouchi T."/>
            <person name="Morono Y."/>
            <person name="Uchiyama I."/>
            <person name="Ito T."/>
            <person name="Fujiyama A."/>
            <person name="Inagaki F."/>
            <person name="Takami H."/>
        </authorList>
    </citation>
    <scope>NUCLEOTIDE SEQUENCE</scope>
    <source>
        <strain evidence="1">Expedition CK06-06</strain>
    </source>
</reference>
<sequence length="104" mass="11951">MAKRKKDKKKNPYLKPDGSFDLIEKFPGIDFNIYEEERIKKQKERNKMPLMKCRKDDKPGWKYGDSGACYTYTAGNEKSEAAAKLKAIKQGIAISRESGEKLET</sequence>
<protein>
    <submittedName>
        <fullName evidence="1">Uncharacterized protein</fullName>
    </submittedName>
</protein>
<dbReference type="AlphaFoldDB" id="X1KP59"/>
<name>X1KP59_9ZZZZ</name>
<accession>X1KP59</accession>
<dbReference type="EMBL" id="BARU01038358">
    <property type="protein sequence ID" value="GAH83808.1"/>
    <property type="molecule type" value="Genomic_DNA"/>
</dbReference>
<organism evidence="1">
    <name type="scientific">marine sediment metagenome</name>
    <dbReference type="NCBI Taxonomy" id="412755"/>
    <lineage>
        <taxon>unclassified sequences</taxon>
        <taxon>metagenomes</taxon>
        <taxon>ecological metagenomes</taxon>
    </lineage>
</organism>